<dbReference type="RefSeq" id="WP_271021138.1">
    <property type="nucleotide sequence ID" value="NZ_JAQHXR010000002.1"/>
</dbReference>
<comment type="similarity">
    <text evidence="1">Belongs to the folylpolyglutamate synthase family.</text>
</comment>
<dbReference type="SUPFAM" id="SSF53623">
    <property type="entry name" value="MurD-like peptide ligases, catalytic domain"/>
    <property type="match status" value="1"/>
</dbReference>
<gene>
    <name evidence="7" type="ORF">PF021_04045</name>
</gene>
<keyword evidence="3" id="KW-0479">Metal-binding</keyword>
<evidence type="ECO:0000256" key="3">
    <source>
        <dbReference type="ARBA" id="ARBA00022723"/>
    </source>
</evidence>
<dbReference type="Gene3D" id="3.90.190.20">
    <property type="entry name" value="Mur ligase, C-terminal domain"/>
    <property type="match status" value="1"/>
</dbReference>
<organism evidence="7 8">
    <name type="scientific">Helicobacter ibis</name>
    <dbReference type="NCBI Taxonomy" id="2962633"/>
    <lineage>
        <taxon>Bacteria</taxon>
        <taxon>Pseudomonadati</taxon>
        <taxon>Campylobacterota</taxon>
        <taxon>Epsilonproteobacteria</taxon>
        <taxon>Campylobacterales</taxon>
        <taxon>Helicobacteraceae</taxon>
        <taxon>Helicobacter</taxon>
    </lineage>
</organism>
<dbReference type="InterPro" id="IPR036615">
    <property type="entry name" value="Mur_ligase_C_dom_sf"/>
</dbReference>
<accession>A0ABT4VDQ5</accession>
<dbReference type="InterPro" id="IPR001645">
    <property type="entry name" value="Folylpolyglutamate_synth"/>
</dbReference>
<evidence type="ECO:0000256" key="4">
    <source>
        <dbReference type="ARBA" id="ARBA00022741"/>
    </source>
</evidence>
<keyword evidence="6" id="KW-0460">Magnesium</keyword>
<dbReference type="PANTHER" id="PTHR11136">
    <property type="entry name" value="FOLYLPOLYGLUTAMATE SYNTHASE-RELATED"/>
    <property type="match status" value="1"/>
</dbReference>
<dbReference type="PANTHER" id="PTHR11136:SF0">
    <property type="entry name" value="DIHYDROFOLATE SYNTHETASE-RELATED"/>
    <property type="match status" value="1"/>
</dbReference>
<evidence type="ECO:0000256" key="6">
    <source>
        <dbReference type="ARBA" id="ARBA00022842"/>
    </source>
</evidence>
<evidence type="ECO:0000313" key="7">
    <source>
        <dbReference type="EMBL" id="MDA3968843.1"/>
    </source>
</evidence>
<dbReference type="EMBL" id="JAQHXR010000002">
    <property type="protein sequence ID" value="MDA3968843.1"/>
    <property type="molecule type" value="Genomic_DNA"/>
</dbReference>
<comment type="caution">
    <text evidence="7">The sequence shown here is derived from an EMBL/GenBank/DDBJ whole genome shotgun (WGS) entry which is preliminary data.</text>
</comment>
<dbReference type="GO" id="GO:0016874">
    <property type="term" value="F:ligase activity"/>
    <property type="evidence" value="ECO:0007669"/>
    <property type="project" value="UniProtKB-KW"/>
</dbReference>
<dbReference type="Gene3D" id="3.40.1190.10">
    <property type="entry name" value="Mur-like, catalytic domain"/>
    <property type="match status" value="1"/>
</dbReference>
<keyword evidence="5" id="KW-0067">ATP-binding</keyword>
<reference evidence="7 8" key="1">
    <citation type="submission" date="2023-01" db="EMBL/GenBank/DDBJ databases">
        <title>Description of Helicobacter ibis sp. nov. isolated from faecal droppings of black-faced ibis (Theristicus melanopis).</title>
        <authorList>
            <person name="Lopez-Cantillo M."/>
            <person name="Vidal-Veuthey B."/>
            <person name="Mella A."/>
            <person name="De La Haba R."/>
            <person name="Collado L."/>
        </authorList>
    </citation>
    <scope>NUCLEOTIDE SEQUENCE [LARGE SCALE GENOMIC DNA]</scope>
    <source>
        <strain evidence="7 8">A82</strain>
    </source>
</reference>
<keyword evidence="8" id="KW-1185">Reference proteome</keyword>
<keyword evidence="2 7" id="KW-0436">Ligase</keyword>
<evidence type="ECO:0000256" key="1">
    <source>
        <dbReference type="ARBA" id="ARBA00008276"/>
    </source>
</evidence>
<keyword evidence="4" id="KW-0547">Nucleotide-binding</keyword>
<name>A0ABT4VDQ5_9HELI</name>
<dbReference type="Proteomes" id="UP001210261">
    <property type="component" value="Unassembled WGS sequence"/>
</dbReference>
<sequence length="383" mass="43960">MNLLNYLAKKEEEYRDFDPLRAPYIFSKLAKDSKNLSNPKCKIIQILGTNGKGSTGRFLALMLRAFGFSVGHFTSPHLLSVCERFWLNGENLKLNVLDEALNKFDFEVLEEASYFEILTFLSLEVFSSCDYFICEAGLGGEYDSTATCFKSYMKVFTKIDFDHQDRLGNSIREIATTKLNAISVENKCVFVGIQEHNEVYNIATNIATLKNVKLKTIKTIPQYIKDYCKLNNYPPYQYENLTLASAVLCELGIDKESLYKIPKLDLLGRMQKLRDNVYLDVAHNVSGAKEILEVFRNSKIILVYNSYFDKNPFEILKILRPIIERVEIFEVKDNQRIITKDSLCEILDSLHIKYCDFESINSNHTYLVCGSFSVVGEFLSMGF</sequence>
<dbReference type="InterPro" id="IPR036565">
    <property type="entry name" value="Mur-like_cat_sf"/>
</dbReference>
<evidence type="ECO:0000313" key="8">
    <source>
        <dbReference type="Proteomes" id="UP001210261"/>
    </source>
</evidence>
<dbReference type="NCBIfam" id="TIGR01499">
    <property type="entry name" value="folC"/>
    <property type="match status" value="1"/>
</dbReference>
<evidence type="ECO:0000256" key="2">
    <source>
        <dbReference type="ARBA" id="ARBA00022598"/>
    </source>
</evidence>
<evidence type="ECO:0000256" key="5">
    <source>
        <dbReference type="ARBA" id="ARBA00022840"/>
    </source>
</evidence>
<proteinExistence type="inferred from homology"/>
<protein>
    <submittedName>
        <fullName evidence="7">Mur ligase family protein</fullName>
    </submittedName>
</protein>
<dbReference type="SUPFAM" id="SSF53244">
    <property type="entry name" value="MurD-like peptide ligases, peptide-binding domain"/>
    <property type="match status" value="1"/>
</dbReference>